<dbReference type="InterPro" id="IPR029465">
    <property type="entry name" value="ATPgrasp_TupA"/>
</dbReference>
<dbReference type="Proteomes" id="UP000256727">
    <property type="component" value="Unassembled WGS sequence"/>
</dbReference>
<reference evidence="4 5" key="1">
    <citation type="submission" date="2018-07" db="EMBL/GenBank/DDBJ databases">
        <title>Sequencing the genomes of 1000 actinobacteria strains.</title>
        <authorList>
            <person name="Klenk H.-P."/>
        </authorList>
    </citation>
    <scope>NUCLEOTIDE SEQUENCE [LARGE SCALE GENOMIC DNA]</scope>
    <source>
        <strain evidence="4 5">DSM 14442</strain>
    </source>
</reference>
<proteinExistence type="predicted"/>
<organism evidence="4 5">
    <name type="scientific">Citricoccus muralis</name>
    <dbReference type="NCBI Taxonomy" id="169134"/>
    <lineage>
        <taxon>Bacteria</taxon>
        <taxon>Bacillati</taxon>
        <taxon>Actinomycetota</taxon>
        <taxon>Actinomycetes</taxon>
        <taxon>Micrococcales</taxon>
        <taxon>Micrococcaceae</taxon>
        <taxon>Citricoccus</taxon>
    </lineage>
</organism>
<feature type="region of interest" description="Disordered" evidence="2">
    <location>
        <begin position="368"/>
        <end position="391"/>
    </location>
</feature>
<dbReference type="OrthoDB" id="9791827at2"/>
<evidence type="ECO:0000256" key="1">
    <source>
        <dbReference type="PROSITE-ProRule" id="PRU00409"/>
    </source>
</evidence>
<sequence length="391" mass="43836">MSRARRSLNPITAQRIVRAVARRARTPTILARGGQTDADSAEIVRLRAQLADSEKAARAARVARRAAAAERNAAREEAAEWKRRLEKPSFLRHHHAWVELGKHYRQDPSPAKERIGELNRKLWVHAFATSHGVPVPRILGLAQRPEDIDLAALPTEFVVKTDGGASSRAVLPLRRVGEDQYLWIGHEPAMTLTTAQVIEHFQRVRALTQSYGPIFAEQMLESVTGSELPDDVKIYMAYGKVLHVLLRRPTMVNGKSTAVRRYISEAGRDLGQVVPEPDLDPTIPSPKTLPQMLEISRRISLALPMPLCRVDLYETQQGPVLGEITRTPGATHRYAPRHDDFLGREWMKAEARLFEDMHHGRSGRPTWGPHADLGMIDRLPAFPSGDGRSRQ</sequence>
<name>A0A3D9LDV9_9MICC</name>
<keyword evidence="1" id="KW-0067">ATP-binding</keyword>
<dbReference type="SUPFAM" id="SSF56059">
    <property type="entry name" value="Glutathione synthetase ATP-binding domain-like"/>
    <property type="match status" value="1"/>
</dbReference>
<dbReference type="AlphaFoldDB" id="A0A3D9LDV9"/>
<evidence type="ECO:0000256" key="2">
    <source>
        <dbReference type="SAM" id="MobiDB-lite"/>
    </source>
</evidence>
<dbReference type="GO" id="GO:0046872">
    <property type="term" value="F:metal ion binding"/>
    <property type="evidence" value="ECO:0007669"/>
    <property type="project" value="InterPro"/>
</dbReference>
<dbReference type="RefSeq" id="WP_115931473.1">
    <property type="nucleotide sequence ID" value="NZ_QREH01000001.1"/>
</dbReference>
<dbReference type="EMBL" id="QREH01000001">
    <property type="protein sequence ID" value="REE03343.1"/>
    <property type="molecule type" value="Genomic_DNA"/>
</dbReference>
<dbReference type="GO" id="GO:0005524">
    <property type="term" value="F:ATP binding"/>
    <property type="evidence" value="ECO:0007669"/>
    <property type="project" value="UniProtKB-UniRule"/>
</dbReference>
<accession>A0A3D9LDV9</accession>
<comment type="caution">
    <text evidence="4">The sequence shown here is derived from an EMBL/GenBank/DDBJ whole genome shotgun (WGS) entry which is preliminary data.</text>
</comment>
<feature type="domain" description="ATP-grasp" evidence="3">
    <location>
        <begin position="125"/>
        <end position="355"/>
    </location>
</feature>
<dbReference type="Pfam" id="PF14305">
    <property type="entry name" value="ATPgrasp_TupA"/>
    <property type="match status" value="1"/>
</dbReference>
<gene>
    <name evidence="4" type="ORF">C8E99_1150</name>
</gene>
<evidence type="ECO:0000259" key="3">
    <source>
        <dbReference type="PROSITE" id="PS50975"/>
    </source>
</evidence>
<dbReference type="PROSITE" id="PS50975">
    <property type="entry name" value="ATP_GRASP"/>
    <property type="match status" value="1"/>
</dbReference>
<evidence type="ECO:0000313" key="5">
    <source>
        <dbReference type="Proteomes" id="UP000256727"/>
    </source>
</evidence>
<dbReference type="InterPro" id="IPR011761">
    <property type="entry name" value="ATP-grasp"/>
</dbReference>
<protein>
    <submittedName>
        <fullName evidence="4">Teichuronopeptide biosynthesis TupA-like protein</fullName>
    </submittedName>
</protein>
<keyword evidence="1" id="KW-0547">Nucleotide-binding</keyword>
<keyword evidence="5" id="KW-1185">Reference proteome</keyword>
<evidence type="ECO:0000313" key="4">
    <source>
        <dbReference type="EMBL" id="REE03343.1"/>
    </source>
</evidence>